<dbReference type="EMBL" id="UOFK01000246">
    <property type="protein sequence ID" value="VAW81043.1"/>
    <property type="molecule type" value="Genomic_DNA"/>
</dbReference>
<evidence type="ECO:0000256" key="1">
    <source>
        <dbReference type="SAM" id="Coils"/>
    </source>
</evidence>
<dbReference type="AlphaFoldDB" id="A0A3B0YYJ9"/>
<evidence type="ECO:0000256" key="2">
    <source>
        <dbReference type="SAM" id="Phobius"/>
    </source>
</evidence>
<gene>
    <name evidence="3" type="ORF">MNBD_GAMMA13-733</name>
</gene>
<evidence type="ECO:0000313" key="3">
    <source>
        <dbReference type="EMBL" id="VAW81043.1"/>
    </source>
</evidence>
<reference evidence="3" key="1">
    <citation type="submission" date="2018-06" db="EMBL/GenBank/DDBJ databases">
        <authorList>
            <person name="Zhirakovskaya E."/>
        </authorList>
    </citation>
    <scope>NUCLEOTIDE SEQUENCE</scope>
</reference>
<organism evidence="3">
    <name type="scientific">hydrothermal vent metagenome</name>
    <dbReference type="NCBI Taxonomy" id="652676"/>
    <lineage>
        <taxon>unclassified sequences</taxon>
        <taxon>metagenomes</taxon>
        <taxon>ecological metagenomes</taxon>
    </lineage>
</organism>
<keyword evidence="2" id="KW-0472">Membrane</keyword>
<sequence>MSRRQRRSIDIFNLSFLDVVSCGFGAIILLLVIVKISEPRVIEQLAVDLTGLVQRLQAELYRLQGEAVAVNQDLRSGEEQLSEKRQNLTRLRSDLSYVRGQFTAGKRELDAQLRIEVQLETARQSLSEELRQLLGDNYRRSDNVIGGIPVDSDYIIFIIDTSGSMQKGAWPRVKQKLREVLAVYPQVKGIQVMNDMGDYLFSQYKGRWIKDTPARRKAILKRLSSWQPFSNSSPVEGIEAAIKRFYAKDKRISLYVFGDDFARGSIQQVVTTVDRLNRADASGQRRVRIHALGFPVLFSHGGIPVNSVRFAALMRKLAEDNNGSFVGLGK</sequence>
<dbReference type="SUPFAM" id="SSF53300">
    <property type="entry name" value="vWA-like"/>
    <property type="match status" value="1"/>
</dbReference>
<protein>
    <submittedName>
        <fullName evidence="3">Secreted protein, containing von Willebrand factor (VWF) type A domain</fullName>
    </submittedName>
</protein>
<dbReference type="SUPFAM" id="SSF56954">
    <property type="entry name" value="Outer membrane efflux proteins (OEP)"/>
    <property type="match status" value="1"/>
</dbReference>
<accession>A0A3B0YYJ9</accession>
<name>A0A3B0YYJ9_9ZZZZ</name>
<dbReference type="Gene3D" id="3.40.50.410">
    <property type="entry name" value="von Willebrand factor, type A domain"/>
    <property type="match status" value="1"/>
</dbReference>
<feature type="coiled-coil region" evidence="1">
    <location>
        <begin position="53"/>
        <end position="94"/>
    </location>
</feature>
<dbReference type="InterPro" id="IPR036465">
    <property type="entry name" value="vWFA_dom_sf"/>
</dbReference>
<proteinExistence type="predicted"/>
<feature type="transmembrane region" description="Helical" evidence="2">
    <location>
        <begin position="12"/>
        <end position="34"/>
    </location>
</feature>
<keyword evidence="2" id="KW-0812">Transmembrane</keyword>
<keyword evidence="1" id="KW-0175">Coiled coil</keyword>
<keyword evidence="2" id="KW-1133">Transmembrane helix</keyword>